<dbReference type="PRINTS" id="PR00420">
    <property type="entry name" value="RNGMNOXGNASE"/>
</dbReference>
<evidence type="ECO:0000313" key="1">
    <source>
        <dbReference type="EMBL" id="TMR34628.1"/>
    </source>
</evidence>
<dbReference type="OrthoDB" id="3342767at2"/>
<accession>A0A5S4GNU6</accession>
<keyword evidence="2" id="KW-1185">Reference proteome</keyword>
<dbReference type="Gene3D" id="3.50.50.60">
    <property type="entry name" value="FAD/NAD(P)-binding domain"/>
    <property type="match status" value="2"/>
</dbReference>
<dbReference type="EMBL" id="VCKZ01000199">
    <property type="protein sequence ID" value="TMR34628.1"/>
    <property type="molecule type" value="Genomic_DNA"/>
</dbReference>
<dbReference type="Gene3D" id="1.10.600.10">
    <property type="entry name" value="Farnesyl Diphosphate Synthase"/>
    <property type="match status" value="1"/>
</dbReference>
<reference evidence="1 2" key="1">
    <citation type="submission" date="2019-05" db="EMBL/GenBank/DDBJ databases">
        <title>Draft genome sequence of Actinomadura geliboluensis A8036.</title>
        <authorList>
            <person name="Saricaoglu S."/>
            <person name="Isik K."/>
        </authorList>
    </citation>
    <scope>NUCLEOTIDE SEQUENCE [LARGE SCALE GENOMIC DNA]</scope>
    <source>
        <strain evidence="1 2">A8036</strain>
    </source>
</reference>
<dbReference type="InterPro" id="IPR036188">
    <property type="entry name" value="FAD/NAD-bd_sf"/>
</dbReference>
<organism evidence="1 2">
    <name type="scientific">Actinomadura geliboluensis</name>
    <dbReference type="NCBI Taxonomy" id="882440"/>
    <lineage>
        <taxon>Bacteria</taxon>
        <taxon>Bacillati</taxon>
        <taxon>Actinomycetota</taxon>
        <taxon>Actinomycetes</taxon>
        <taxon>Streptosporangiales</taxon>
        <taxon>Thermomonosporaceae</taxon>
        <taxon>Actinomadura</taxon>
    </lineage>
</organism>
<dbReference type="InterPro" id="IPR050407">
    <property type="entry name" value="Geranylgeranyl_reductase"/>
</dbReference>
<comment type="caution">
    <text evidence="1">The sequence shown here is derived from an EMBL/GenBank/DDBJ whole genome shotgun (WGS) entry which is preliminary data.</text>
</comment>
<dbReference type="PANTHER" id="PTHR42685">
    <property type="entry name" value="GERANYLGERANYL DIPHOSPHATE REDUCTASE"/>
    <property type="match status" value="1"/>
</dbReference>
<dbReference type="InterPro" id="IPR008949">
    <property type="entry name" value="Isoprenoid_synthase_dom_sf"/>
</dbReference>
<proteinExistence type="predicted"/>
<evidence type="ECO:0000313" key="2">
    <source>
        <dbReference type="Proteomes" id="UP000305238"/>
    </source>
</evidence>
<sequence length="682" mass="69537">MTVADTLEMPVTEPVDVLVAGGGPAGAAAAAALARRGLRTLLVDAPSGGTVHDVLVSGPARHALTALGGWDEAFPRPAGELDLWFGARTRRVIDDAGMAVCDRDRLLASLRRAATEAGAVPLAGQVADLRRTADGHRAVLADGTVINARHAVLATGPAPNDASGGEGARLQCAQRFTGAAPGGRIVLQLVTPAGNDPKAQPSCVWVLPGSGGGFTIGVTGGGPDAGSLMAGALAGLAEADPRFAGIRPDGPLSWGPVDSGFAPERAAEDGRLAVGDAAGLVNPFTGEGLSYAVQSGLLAAESIARHPGDPGKAAGAYRAALTRAFVGYFETARHAARRYHLAWRVLAATAESDHPFFGKGRRAVLLPEGIAGVTAAEPLDPGPRESLVLRPFLAGCDEVSVAAVRGEWPFIARMLITGAGPTHRRLRPAALLCAGLMSTGGFPDIGHAPTGSAIELASLGGLAFLGPAAPAPPGGRGVDWASATTVLAGDFLLAQACTLVAEHAPELSWSFSDWLAELTVLRARYLDGAPGTSATDVFAAMFEYPLRAGALLADAPSATVAPLREFGRHCGRVFVHAEDVLAVRGLRTRLDTSLGALLDGRVSALPDLLGAPGLTAGQVAADPRLRDEALAVAVAACREELELARKAAAEVAEEMPARILRSFAEAMAAPALDVPASAGARS</sequence>
<dbReference type="PANTHER" id="PTHR42685:SF22">
    <property type="entry name" value="CONDITIONED MEDIUM FACTOR RECEPTOR 1"/>
    <property type="match status" value="1"/>
</dbReference>
<dbReference type="SUPFAM" id="SSF51905">
    <property type="entry name" value="FAD/NAD(P)-binding domain"/>
    <property type="match status" value="1"/>
</dbReference>
<dbReference type="SUPFAM" id="SSF48576">
    <property type="entry name" value="Terpenoid synthases"/>
    <property type="match status" value="1"/>
</dbReference>
<dbReference type="Pfam" id="PF05834">
    <property type="entry name" value="Lycopene_cycl"/>
    <property type="match status" value="1"/>
</dbReference>
<protein>
    <submittedName>
        <fullName evidence="1">FAD-binding protein</fullName>
    </submittedName>
</protein>
<dbReference type="Proteomes" id="UP000305238">
    <property type="component" value="Unassembled WGS sequence"/>
</dbReference>
<dbReference type="AlphaFoldDB" id="A0A5S4GNU6"/>
<name>A0A5S4GNU6_9ACTN</name>
<gene>
    <name evidence="1" type="ORF">ETD96_24815</name>
</gene>